<gene>
    <name evidence="10" type="ORF">D3H65_30365</name>
</gene>
<reference evidence="10 11" key="1">
    <citation type="submission" date="2018-09" db="EMBL/GenBank/DDBJ databases">
        <title>Genome sequencing of strain 6GH32-13.</title>
        <authorList>
            <person name="Weon H.-Y."/>
            <person name="Heo J."/>
            <person name="Kwon S.-W."/>
        </authorList>
    </citation>
    <scope>NUCLEOTIDE SEQUENCE [LARGE SCALE GENOMIC DNA]</scope>
    <source>
        <strain evidence="10 11">5GH32-13</strain>
    </source>
</reference>
<feature type="domain" description="Cytochrome c" evidence="9">
    <location>
        <begin position="477"/>
        <end position="596"/>
    </location>
</feature>
<dbReference type="Pfam" id="PF13442">
    <property type="entry name" value="Cytochrome_CBB3"/>
    <property type="match status" value="1"/>
</dbReference>
<dbReference type="RefSeq" id="WP_119053910.1">
    <property type="nucleotide sequence ID" value="NZ_CP032157.1"/>
</dbReference>
<dbReference type="Gene3D" id="2.140.10.10">
    <property type="entry name" value="Quinoprotein alcohol dehydrogenase-like superfamily"/>
    <property type="match status" value="2"/>
</dbReference>
<dbReference type="AlphaFoldDB" id="A0A3B7MVR4"/>
<dbReference type="EMBL" id="CP032157">
    <property type="protein sequence ID" value="AXY78037.1"/>
    <property type="molecule type" value="Genomic_DNA"/>
</dbReference>
<dbReference type="GO" id="GO:0048038">
    <property type="term" value="F:quinone binding"/>
    <property type="evidence" value="ECO:0007669"/>
    <property type="project" value="InterPro"/>
</dbReference>
<dbReference type="InterPro" id="IPR036909">
    <property type="entry name" value="Cyt_c-like_dom_sf"/>
</dbReference>
<dbReference type="OrthoDB" id="9794322at2"/>
<name>A0A3B7MVR4_9BACT</name>
<evidence type="ECO:0000256" key="1">
    <source>
        <dbReference type="ARBA" id="ARBA00001931"/>
    </source>
</evidence>
<dbReference type="PANTHER" id="PTHR32303:SF4">
    <property type="entry name" value="QUINOPROTEIN GLUCOSE DEHYDROGENASE"/>
    <property type="match status" value="1"/>
</dbReference>
<keyword evidence="6" id="KW-0560">Oxidoreductase</keyword>
<dbReference type="GO" id="GO:0020037">
    <property type="term" value="F:heme binding"/>
    <property type="evidence" value="ECO:0007669"/>
    <property type="project" value="InterPro"/>
</dbReference>
<dbReference type="InterPro" id="IPR011047">
    <property type="entry name" value="Quinoprotein_ADH-like_sf"/>
</dbReference>
<proteinExistence type="inferred from homology"/>
<keyword evidence="4 8" id="KW-0479">Metal-binding</keyword>
<dbReference type="InterPro" id="IPR018391">
    <property type="entry name" value="PQQ_b-propeller_rpt"/>
</dbReference>
<dbReference type="CDD" id="cd10280">
    <property type="entry name" value="PQQ_mGDH"/>
    <property type="match status" value="1"/>
</dbReference>
<dbReference type="KEGG" id="pseg:D3H65_30365"/>
<evidence type="ECO:0000256" key="7">
    <source>
        <dbReference type="ARBA" id="ARBA00023004"/>
    </source>
</evidence>
<evidence type="ECO:0000313" key="11">
    <source>
        <dbReference type="Proteomes" id="UP000263900"/>
    </source>
</evidence>
<comment type="cofactor">
    <cofactor evidence="1">
        <name>pyrroloquinoline quinone</name>
        <dbReference type="ChEBI" id="CHEBI:58442"/>
    </cofactor>
</comment>
<keyword evidence="3 8" id="KW-0349">Heme</keyword>
<dbReference type="GO" id="GO:0016020">
    <property type="term" value="C:membrane"/>
    <property type="evidence" value="ECO:0007669"/>
    <property type="project" value="InterPro"/>
</dbReference>
<comment type="similarity">
    <text evidence="2">Belongs to the bacterial PQQ dehydrogenase family.</text>
</comment>
<evidence type="ECO:0000256" key="8">
    <source>
        <dbReference type="PROSITE-ProRule" id="PRU00433"/>
    </source>
</evidence>
<dbReference type="SMART" id="SM00564">
    <property type="entry name" value="PQQ"/>
    <property type="match status" value="6"/>
</dbReference>
<dbReference type="SUPFAM" id="SSF50998">
    <property type="entry name" value="Quinoprotein alcohol dehydrogenase-like"/>
    <property type="match status" value="1"/>
</dbReference>
<evidence type="ECO:0000313" key="10">
    <source>
        <dbReference type="EMBL" id="AXY78037.1"/>
    </source>
</evidence>
<dbReference type="GO" id="GO:0046872">
    <property type="term" value="F:metal ion binding"/>
    <property type="evidence" value="ECO:0007669"/>
    <property type="project" value="UniProtKB-KW"/>
</dbReference>
<dbReference type="Proteomes" id="UP000263900">
    <property type="component" value="Chromosome"/>
</dbReference>
<keyword evidence="11" id="KW-1185">Reference proteome</keyword>
<evidence type="ECO:0000256" key="3">
    <source>
        <dbReference type="ARBA" id="ARBA00022617"/>
    </source>
</evidence>
<dbReference type="InterPro" id="IPR017511">
    <property type="entry name" value="PQQ_mDH"/>
</dbReference>
<dbReference type="Gene3D" id="1.10.760.10">
    <property type="entry name" value="Cytochrome c-like domain"/>
    <property type="match status" value="1"/>
</dbReference>
<protein>
    <submittedName>
        <fullName evidence="10">Pyrroloquinoline quinone-dependent dehydrogenase</fullName>
    </submittedName>
</protein>
<dbReference type="GO" id="GO:0016614">
    <property type="term" value="F:oxidoreductase activity, acting on CH-OH group of donors"/>
    <property type="evidence" value="ECO:0007669"/>
    <property type="project" value="InterPro"/>
</dbReference>
<evidence type="ECO:0000256" key="6">
    <source>
        <dbReference type="ARBA" id="ARBA00023002"/>
    </source>
</evidence>
<evidence type="ECO:0000256" key="4">
    <source>
        <dbReference type="ARBA" id="ARBA00022723"/>
    </source>
</evidence>
<dbReference type="InterPro" id="IPR009056">
    <property type="entry name" value="Cyt_c-like_dom"/>
</dbReference>
<keyword evidence="7 8" id="KW-0408">Iron</keyword>
<dbReference type="SUPFAM" id="SSF46626">
    <property type="entry name" value="Cytochrome c"/>
    <property type="match status" value="1"/>
</dbReference>
<dbReference type="PANTHER" id="PTHR32303">
    <property type="entry name" value="QUINOPROTEIN ALCOHOL DEHYDROGENASE (CYTOCHROME C)"/>
    <property type="match status" value="1"/>
</dbReference>
<sequence>MKVLTAYACFLLAVLSYCSCKHKQDRSWGAYKADAASTSYSAHDQINLQNVDQLQVAWTFYPNDAAEGSRFNGSQCNPIIVDGIMYTASARHRIYAIDAKTGQQKWAFDPFDGGPGGGAFRGVTYWEDEGGNNQRVLFTGGDVLFAVDAHTGKLIPEFGDRGRVSMNVGMRDNPKLISIKPTSPGIIYKDLIIIGNEVSELYGAQPGYVRAYHVRTGKLVWTFHTIPLPGEAGYETWPRDAWKYAGGANSWGGMSVDEKRGMVFFSTGSPAYDFYGADREGKNLFGNSVVALDASTGKHIWHFQTVHHDLWDYDLPAPPNLITVTHNGKKIDAVAQTSKVGFLYVFNRETGEPLWPIEERPVPASDVPGEKAYPTQPFPVKPKAYARQLLTENDLSDFSPEAHDSLVQLFKRSRYDGLFTPPSVKGSINFPGTIGGSEWGGAAVDPNTGVIYLKSNESPEIDLLVKIDNSKLDGPAAKQVDGREVYMTYCASCHKADRTGIEPQFPSLVGLNKRMAEEQALLRVREGAGKMPPFKQILNGKEQAVIDFLYNKKRDRSIPNDEHLQEIQQNRTSMGVVKADRTADKDTGVLYLNTQAYYPLRDLEGRPSIKPPYGTLNAIDLNTGEFLWTVPAGNLAELQQKGAPPTGTTGSPGPIVTGGGLVILGGGRDKQLQAYDKKTGKLVWAYTLPAYSSSSPSSYTVDGKQYIAVSVGGDKAHPAGMIMAFALPN</sequence>
<evidence type="ECO:0000256" key="5">
    <source>
        <dbReference type="ARBA" id="ARBA00022729"/>
    </source>
</evidence>
<dbReference type="PROSITE" id="PS51007">
    <property type="entry name" value="CYTC"/>
    <property type="match status" value="1"/>
</dbReference>
<evidence type="ECO:0000259" key="9">
    <source>
        <dbReference type="PROSITE" id="PS51007"/>
    </source>
</evidence>
<accession>A0A3B7MVR4</accession>
<dbReference type="InterPro" id="IPR002372">
    <property type="entry name" value="PQQ_rpt_dom"/>
</dbReference>
<dbReference type="Pfam" id="PF01011">
    <property type="entry name" value="PQQ"/>
    <property type="match status" value="2"/>
</dbReference>
<keyword evidence="5" id="KW-0732">Signal</keyword>
<evidence type="ECO:0000256" key="2">
    <source>
        <dbReference type="ARBA" id="ARBA00008156"/>
    </source>
</evidence>
<dbReference type="GO" id="GO:0009055">
    <property type="term" value="F:electron transfer activity"/>
    <property type="evidence" value="ECO:0007669"/>
    <property type="project" value="InterPro"/>
</dbReference>
<organism evidence="10 11">
    <name type="scientific">Paraflavitalea soli</name>
    <dbReference type="NCBI Taxonomy" id="2315862"/>
    <lineage>
        <taxon>Bacteria</taxon>
        <taxon>Pseudomonadati</taxon>
        <taxon>Bacteroidota</taxon>
        <taxon>Chitinophagia</taxon>
        <taxon>Chitinophagales</taxon>
        <taxon>Chitinophagaceae</taxon>
        <taxon>Paraflavitalea</taxon>
    </lineage>
</organism>